<dbReference type="SMART" id="SM00053">
    <property type="entry name" value="DYNc"/>
    <property type="match status" value="1"/>
</dbReference>
<reference evidence="5" key="1">
    <citation type="submission" date="2022-12" db="EMBL/GenBank/DDBJ databases">
        <authorList>
            <person name="Petersen C."/>
        </authorList>
    </citation>
    <scope>NUCLEOTIDE SEQUENCE</scope>
    <source>
        <strain evidence="5">IBT 29677</strain>
    </source>
</reference>
<dbReference type="InterPro" id="IPR027417">
    <property type="entry name" value="P-loop_NTPase"/>
</dbReference>
<dbReference type="CDD" id="cd08771">
    <property type="entry name" value="DLP_1"/>
    <property type="match status" value="1"/>
</dbReference>
<reference evidence="5" key="2">
    <citation type="journal article" date="2023" name="IMA Fungus">
        <title>Comparative genomic study of the Penicillium genus elucidates a diverse pangenome and 15 lateral gene transfer events.</title>
        <authorList>
            <person name="Petersen C."/>
            <person name="Sorensen T."/>
            <person name="Nielsen M.R."/>
            <person name="Sondergaard T.E."/>
            <person name="Sorensen J.L."/>
            <person name="Fitzpatrick D.A."/>
            <person name="Frisvad J.C."/>
            <person name="Nielsen K.L."/>
        </authorList>
    </citation>
    <scope>NUCLEOTIDE SEQUENCE</scope>
    <source>
        <strain evidence="5">IBT 29677</strain>
    </source>
</reference>
<dbReference type="GO" id="GO:0016020">
    <property type="term" value="C:membrane"/>
    <property type="evidence" value="ECO:0007669"/>
    <property type="project" value="TreeGrafter"/>
</dbReference>
<comment type="caution">
    <text evidence="5">The sequence shown here is derived from an EMBL/GenBank/DDBJ whole genome shotgun (WGS) entry which is preliminary data.</text>
</comment>
<sequence length="725" mass="83014">MPNSSQDQALKGLQSSNAKILFDKIDELRTIGVGGLVELPQLIVCGKQSSGKSSVLEAISRVRFPTKTKLCTRFATEVILRRSPEPRFKVSIDPGESRTDEDRERLQKFCLEVFPKGDDDTTFKDLVEKAQEWMGIDSAVESSTGFSDDVLKVEISGPEKPELTLVDLPGLYEAKSKEQTTEGIQFVQKITEKYMRNERSIILAVLSAKFNYVHQDILDRAEQVDPEFKRVLGIVTAPDLMASGSEEEDEWLEYIRNEKEPKLKLGWHVLRNRAYAERNIDDNERDEEEKEFFETGKWPSISRAHVGIESLRRRLSDILFDQVRRNFPGLVQDIQGKIASHKHNLSNLGAPRSTIQEQRSFLVDISTKFSNIVTQGLTGFYNHDFFKELEDDAPIHDNRRRLRAVICQLNDYFVDAIMGHGYGRTIIYSNSVEPHFMNLGKPGFKQYMDCWIPKNVKLRVIIEETKKSLELQRGSEMPGEPNSLVVRELYRQQSSPWEKIARMHIETAQDAVAKFVCSVLKYLTDRNTFSAIYKDIIAPELERLNFSILEKLEELTSHSKYGHPLPVRKEYLARVMNEQRSRQLQVLKQKLVENGTEQPGLFSFDQIDIAAHTKTHEDEDIPAMKIIDQVETYYNISITTFIDNIAILAIENCLLLPLESIFTSLAVSNMDTKQIRSLANEPAHVQSDRERYTSQLEKLEAGLKTLNILNREESSLATPIVFGKY</sequence>
<evidence type="ECO:0000256" key="1">
    <source>
        <dbReference type="ARBA" id="ARBA00022741"/>
    </source>
</evidence>
<organism evidence="5 6">
    <name type="scientific">Penicillium cosmopolitanum</name>
    <dbReference type="NCBI Taxonomy" id="1131564"/>
    <lineage>
        <taxon>Eukaryota</taxon>
        <taxon>Fungi</taxon>
        <taxon>Dikarya</taxon>
        <taxon>Ascomycota</taxon>
        <taxon>Pezizomycotina</taxon>
        <taxon>Eurotiomycetes</taxon>
        <taxon>Eurotiomycetidae</taxon>
        <taxon>Eurotiales</taxon>
        <taxon>Aspergillaceae</taxon>
        <taxon>Penicillium</taxon>
    </lineage>
</organism>
<dbReference type="InterPro" id="IPR030381">
    <property type="entry name" value="G_DYNAMIN_dom"/>
</dbReference>
<dbReference type="GO" id="GO:0006897">
    <property type="term" value="P:endocytosis"/>
    <property type="evidence" value="ECO:0007669"/>
    <property type="project" value="TreeGrafter"/>
</dbReference>
<dbReference type="Pfam" id="PF00350">
    <property type="entry name" value="Dynamin_N"/>
    <property type="match status" value="1"/>
</dbReference>
<dbReference type="GO" id="GO:0016559">
    <property type="term" value="P:peroxisome fission"/>
    <property type="evidence" value="ECO:0007669"/>
    <property type="project" value="TreeGrafter"/>
</dbReference>
<dbReference type="InterPro" id="IPR022812">
    <property type="entry name" value="Dynamin"/>
</dbReference>
<dbReference type="GO" id="GO:0008017">
    <property type="term" value="F:microtubule binding"/>
    <property type="evidence" value="ECO:0007669"/>
    <property type="project" value="TreeGrafter"/>
</dbReference>
<dbReference type="InterPro" id="IPR001401">
    <property type="entry name" value="Dynamin_GTPase"/>
</dbReference>
<evidence type="ECO:0000256" key="2">
    <source>
        <dbReference type="ARBA" id="ARBA00023134"/>
    </source>
</evidence>
<dbReference type="PANTHER" id="PTHR11566">
    <property type="entry name" value="DYNAMIN"/>
    <property type="match status" value="1"/>
</dbReference>
<dbReference type="PROSITE" id="PS51718">
    <property type="entry name" value="G_DYNAMIN_2"/>
    <property type="match status" value="1"/>
</dbReference>
<dbReference type="PANTHER" id="PTHR11566:SF149">
    <property type="entry name" value="GTPASE, PUTATIVE (AFU_ORTHOLOGUE AFUA_6G11890)-RELATED"/>
    <property type="match status" value="1"/>
</dbReference>
<dbReference type="InterPro" id="IPR020850">
    <property type="entry name" value="GED_dom"/>
</dbReference>
<evidence type="ECO:0000313" key="6">
    <source>
        <dbReference type="Proteomes" id="UP001147747"/>
    </source>
</evidence>
<dbReference type="GO" id="GO:0005874">
    <property type="term" value="C:microtubule"/>
    <property type="evidence" value="ECO:0007669"/>
    <property type="project" value="TreeGrafter"/>
</dbReference>
<protein>
    <submittedName>
        <fullName evidence="5">P-loop containing nucleoside triphosphate hydrolase protein</fullName>
    </submittedName>
</protein>
<dbReference type="InterPro" id="IPR000375">
    <property type="entry name" value="Dynamin_stalk"/>
</dbReference>
<dbReference type="Pfam" id="PF01031">
    <property type="entry name" value="Dynamin_M"/>
    <property type="match status" value="1"/>
</dbReference>
<dbReference type="SUPFAM" id="SSF52540">
    <property type="entry name" value="P-loop containing nucleoside triphosphate hydrolases"/>
    <property type="match status" value="1"/>
</dbReference>
<keyword evidence="6" id="KW-1185">Reference proteome</keyword>
<dbReference type="GO" id="GO:0005739">
    <property type="term" value="C:mitochondrion"/>
    <property type="evidence" value="ECO:0007669"/>
    <property type="project" value="TreeGrafter"/>
</dbReference>
<evidence type="ECO:0000313" key="5">
    <source>
        <dbReference type="EMBL" id="KAJ5391982.1"/>
    </source>
</evidence>
<dbReference type="Gene3D" id="3.40.50.300">
    <property type="entry name" value="P-loop containing nucleotide triphosphate hydrolases"/>
    <property type="match status" value="1"/>
</dbReference>
<evidence type="ECO:0000259" key="4">
    <source>
        <dbReference type="PROSITE" id="PS51718"/>
    </source>
</evidence>
<dbReference type="EMBL" id="JAPZBU010000008">
    <property type="protein sequence ID" value="KAJ5391982.1"/>
    <property type="molecule type" value="Genomic_DNA"/>
</dbReference>
<dbReference type="RefSeq" id="XP_056487660.1">
    <property type="nucleotide sequence ID" value="XM_056632109.1"/>
</dbReference>
<keyword evidence="1" id="KW-0547">Nucleotide-binding</keyword>
<dbReference type="GO" id="GO:0048312">
    <property type="term" value="P:intracellular distribution of mitochondria"/>
    <property type="evidence" value="ECO:0007669"/>
    <property type="project" value="TreeGrafter"/>
</dbReference>
<dbReference type="GO" id="GO:0005525">
    <property type="term" value="F:GTP binding"/>
    <property type="evidence" value="ECO:0007669"/>
    <property type="project" value="InterPro"/>
</dbReference>
<dbReference type="PRINTS" id="PR00195">
    <property type="entry name" value="DYNAMIN"/>
</dbReference>
<dbReference type="PROSITE" id="PS51388">
    <property type="entry name" value="GED"/>
    <property type="match status" value="1"/>
</dbReference>
<dbReference type="GO" id="GO:0000266">
    <property type="term" value="P:mitochondrial fission"/>
    <property type="evidence" value="ECO:0007669"/>
    <property type="project" value="TreeGrafter"/>
</dbReference>
<gene>
    <name evidence="5" type="ORF">N7509_007472</name>
</gene>
<dbReference type="FunFam" id="3.40.50.300:FF:001425">
    <property type="entry name" value="Dynamin GTPase, putative"/>
    <property type="match status" value="1"/>
</dbReference>
<dbReference type="GO" id="GO:0003924">
    <property type="term" value="F:GTPase activity"/>
    <property type="evidence" value="ECO:0007669"/>
    <property type="project" value="InterPro"/>
</dbReference>
<dbReference type="InterPro" id="IPR045063">
    <property type="entry name" value="Dynamin_N"/>
</dbReference>
<feature type="domain" description="GED" evidence="3">
    <location>
        <begin position="623"/>
        <end position="714"/>
    </location>
</feature>
<keyword evidence="2" id="KW-0342">GTP-binding</keyword>
<dbReference type="GeneID" id="81371089"/>
<evidence type="ECO:0000259" key="3">
    <source>
        <dbReference type="PROSITE" id="PS51388"/>
    </source>
</evidence>
<proteinExistence type="predicted"/>
<keyword evidence="5" id="KW-0378">Hydrolase</keyword>
<dbReference type="Proteomes" id="UP001147747">
    <property type="component" value="Unassembled WGS sequence"/>
</dbReference>
<dbReference type="AlphaFoldDB" id="A0A9W9VZ64"/>
<name>A0A9W9VZ64_9EURO</name>
<accession>A0A9W9VZ64</accession>
<dbReference type="OrthoDB" id="415706at2759"/>
<feature type="domain" description="Dynamin-type G" evidence="4">
    <location>
        <begin position="36"/>
        <end position="328"/>
    </location>
</feature>